<evidence type="ECO:0000256" key="3">
    <source>
        <dbReference type="ARBA" id="ARBA00006706"/>
    </source>
</evidence>
<dbReference type="Pfam" id="PF00348">
    <property type="entry name" value="polyprenyl_synt"/>
    <property type="match status" value="1"/>
</dbReference>
<protein>
    <recommendedName>
        <fullName evidence="12">Geranylgeranyl diphosphate synthase</fullName>
    </recommendedName>
</protein>
<evidence type="ECO:0000256" key="6">
    <source>
        <dbReference type="ARBA" id="ARBA00022842"/>
    </source>
</evidence>
<evidence type="ECO:0000313" key="10">
    <source>
        <dbReference type="EMBL" id="KAH9297635.1"/>
    </source>
</evidence>
<evidence type="ECO:0000256" key="7">
    <source>
        <dbReference type="ARBA" id="ARBA00023229"/>
    </source>
</evidence>
<evidence type="ECO:0000256" key="2">
    <source>
        <dbReference type="ARBA" id="ARBA00005128"/>
    </source>
</evidence>
<dbReference type="CDD" id="cd00867">
    <property type="entry name" value="Trans_IPPS"/>
    <property type="match status" value="1"/>
</dbReference>
<dbReference type="GO" id="GO:0008299">
    <property type="term" value="P:isoprenoid biosynthetic process"/>
    <property type="evidence" value="ECO:0007669"/>
    <property type="project" value="UniProtKB-KW"/>
</dbReference>
<dbReference type="SUPFAM" id="SSF48576">
    <property type="entry name" value="Terpenoid synthases"/>
    <property type="match status" value="1"/>
</dbReference>
<dbReference type="InterPro" id="IPR053378">
    <property type="entry name" value="Prenyl_diphosphate_synthase"/>
</dbReference>
<keyword evidence="8" id="KW-0456">Lyase</keyword>
<dbReference type="GO" id="GO:0046872">
    <property type="term" value="F:metal ion binding"/>
    <property type="evidence" value="ECO:0007669"/>
    <property type="project" value="UniProtKB-KW"/>
</dbReference>
<proteinExistence type="inferred from homology"/>
<dbReference type="OMA" id="LCMASCE"/>
<dbReference type="Proteomes" id="UP000824469">
    <property type="component" value="Unassembled WGS sequence"/>
</dbReference>
<organism evidence="10 11">
    <name type="scientific">Taxus chinensis</name>
    <name type="common">Chinese yew</name>
    <name type="synonym">Taxus wallichiana var. chinensis</name>
    <dbReference type="NCBI Taxonomy" id="29808"/>
    <lineage>
        <taxon>Eukaryota</taxon>
        <taxon>Viridiplantae</taxon>
        <taxon>Streptophyta</taxon>
        <taxon>Embryophyta</taxon>
        <taxon>Tracheophyta</taxon>
        <taxon>Spermatophyta</taxon>
        <taxon>Pinopsida</taxon>
        <taxon>Pinidae</taxon>
        <taxon>Conifers II</taxon>
        <taxon>Cupressales</taxon>
        <taxon>Taxaceae</taxon>
        <taxon>Taxus</taxon>
    </lineage>
</organism>
<dbReference type="FunFam" id="1.10.600.10:FF:000001">
    <property type="entry name" value="Geranylgeranyl diphosphate synthase"/>
    <property type="match status" value="1"/>
</dbReference>
<evidence type="ECO:0000313" key="11">
    <source>
        <dbReference type="Proteomes" id="UP000824469"/>
    </source>
</evidence>
<dbReference type="PANTHER" id="PTHR43281:SF1">
    <property type="entry name" value="FARNESYL DIPHOSPHATE SYNTHASE"/>
    <property type="match status" value="1"/>
</dbReference>
<keyword evidence="11" id="KW-1185">Reference proteome</keyword>
<dbReference type="EMBL" id="JAHRHJ020000010">
    <property type="protein sequence ID" value="KAH9297635.1"/>
    <property type="molecule type" value="Genomic_DNA"/>
</dbReference>
<dbReference type="AlphaFoldDB" id="A0AA38CCV2"/>
<reference evidence="10 11" key="1">
    <citation type="journal article" date="2021" name="Nat. Plants">
        <title>The Taxus genome provides insights into paclitaxel biosynthesis.</title>
        <authorList>
            <person name="Xiong X."/>
            <person name="Gou J."/>
            <person name="Liao Q."/>
            <person name="Li Y."/>
            <person name="Zhou Q."/>
            <person name="Bi G."/>
            <person name="Li C."/>
            <person name="Du R."/>
            <person name="Wang X."/>
            <person name="Sun T."/>
            <person name="Guo L."/>
            <person name="Liang H."/>
            <person name="Lu P."/>
            <person name="Wu Y."/>
            <person name="Zhang Z."/>
            <person name="Ro D.K."/>
            <person name="Shang Y."/>
            <person name="Huang S."/>
            <person name="Yan J."/>
        </authorList>
    </citation>
    <scope>NUCLEOTIDE SEQUENCE [LARGE SCALE GENOMIC DNA]</scope>
    <source>
        <strain evidence="10">Ta-2019</strain>
    </source>
</reference>
<dbReference type="NCBIfam" id="NF045485">
    <property type="entry name" value="FPPsyn"/>
    <property type="match status" value="1"/>
</dbReference>
<name>A0AA38CCV2_TAXCH</name>
<comment type="pathway">
    <text evidence="2">Isoprenoid biosynthesis.</text>
</comment>
<evidence type="ECO:0000256" key="1">
    <source>
        <dbReference type="ARBA" id="ARBA00001946"/>
    </source>
</evidence>
<dbReference type="GO" id="GO:0016829">
    <property type="term" value="F:lyase activity"/>
    <property type="evidence" value="ECO:0007669"/>
    <property type="project" value="UniProtKB-KW"/>
</dbReference>
<dbReference type="InterPro" id="IPR008949">
    <property type="entry name" value="Isoprenoid_synthase_dom_sf"/>
</dbReference>
<keyword evidence="7" id="KW-0414">Isoprene biosynthesis</keyword>
<dbReference type="InterPro" id="IPR033749">
    <property type="entry name" value="Polyprenyl_synt_CS"/>
</dbReference>
<keyword evidence="5" id="KW-0479">Metal-binding</keyword>
<gene>
    <name evidence="10" type="ORF">KI387_029317</name>
</gene>
<dbReference type="SFLD" id="SFLDG01017">
    <property type="entry name" value="Polyprenyl_Transferase_Like"/>
    <property type="match status" value="1"/>
</dbReference>
<sequence>MAFTVIAASCPSPKFCLQPKTGIVPHEYMSFNTVISVPPNPCSYNIGYQGHFKSGSLPYKHPVSFPFSASYSYYIQGHMRSGLLPNRYSASSPSQNIITQLVDLAATTREKGAHDFDFKGYMKSKAIAVNEALEKAVPLSHPERITEAMRYSLLGGGKRVRPCLCIAACELVGGTQDLAMPTACAMELAHTSSLIHDDLPCIDNDDLRRGKPTNHKVFGEGIATLAGYALLAFSFEHVAASTSNTIDRSRILRVVSELGRAVGRRGVAGGQVVDIESEGNGSIDLKSLEWIHVHKTAMLLKCSVVCGAIIGGGSKEEIERTRRYAHHVGLLFQNVDDILDVTRSSQELGKTAGKDLSVGKATYPRVMGLQRAKEYGLELVKRAKDELSFFDPVKAAPLLGFADYIAFRKS</sequence>
<evidence type="ECO:0008006" key="12">
    <source>
        <dbReference type="Google" id="ProtNLM"/>
    </source>
</evidence>
<comment type="caution">
    <text evidence="10">The sequence shown here is derived from an EMBL/GenBank/DDBJ whole genome shotgun (WGS) entry which is preliminary data.</text>
</comment>
<keyword evidence="6" id="KW-0460">Magnesium</keyword>
<accession>A0AA38CCV2</accession>
<dbReference type="InterPro" id="IPR000092">
    <property type="entry name" value="Polyprenyl_synt"/>
</dbReference>
<dbReference type="SFLD" id="SFLDS00005">
    <property type="entry name" value="Isoprenoid_Synthase_Type_I"/>
    <property type="match status" value="1"/>
</dbReference>
<dbReference type="Gene3D" id="1.10.600.10">
    <property type="entry name" value="Farnesyl Diphosphate Synthase"/>
    <property type="match status" value="1"/>
</dbReference>
<comment type="similarity">
    <text evidence="3 9">Belongs to the FPP/GGPP synthase family.</text>
</comment>
<dbReference type="GO" id="GO:0005737">
    <property type="term" value="C:cytoplasm"/>
    <property type="evidence" value="ECO:0007669"/>
    <property type="project" value="UniProtKB-ARBA"/>
</dbReference>
<evidence type="ECO:0000256" key="4">
    <source>
        <dbReference type="ARBA" id="ARBA00022679"/>
    </source>
</evidence>
<evidence type="ECO:0000256" key="8">
    <source>
        <dbReference type="ARBA" id="ARBA00023239"/>
    </source>
</evidence>
<keyword evidence="4 9" id="KW-0808">Transferase</keyword>
<dbReference type="GO" id="GO:0004659">
    <property type="term" value="F:prenyltransferase activity"/>
    <property type="evidence" value="ECO:0007669"/>
    <property type="project" value="InterPro"/>
</dbReference>
<dbReference type="PROSITE" id="PS00723">
    <property type="entry name" value="POLYPRENYL_SYNTHASE_1"/>
    <property type="match status" value="1"/>
</dbReference>
<evidence type="ECO:0000256" key="9">
    <source>
        <dbReference type="RuleBase" id="RU004466"/>
    </source>
</evidence>
<comment type="cofactor">
    <cofactor evidence="1">
        <name>Mg(2+)</name>
        <dbReference type="ChEBI" id="CHEBI:18420"/>
    </cofactor>
</comment>
<evidence type="ECO:0000256" key="5">
    <source>
        <dbReference type="ARBA" id="ARBA00022723"/>
    </source>
</evidence>
<dbReference type="PANTHER" id="PTHR43281">
    <property type="entry name" value="FARNESYL DIPHOSPHATE SYNTHASE"/>
    <property type="match status" value="1"/>
</dbReference>